<name>A0A0A6SCB8_CLOBU</name>
<proteinExistence type="predicted"/>
<dbReference type="GeneID" id="92945091"/>
<evidence type="ECO:0000313" key="7">
    <source>
        <dbReference type="Proteomes" id="UP000474042"/>
    </source>
</evidence>
<dbReference type="EMBL" id="CP040626">
    <property type="protein sequence ID" value="QMW91848.1"/>
    <property type="molecule type" value="Genomic_DNA"/>
</dbReference>
<dbReference type="Proteomes" id="UP000238081">
    <property type="component" value="Unassembled WGS sequence"/>
</dbReference>
<dbReference type="EMBL" id="BKBC01000003">
    <property type="protein sequence ID" value="GEQ19927.1"/>
    <property type="molecule type" value="Genomic_DNA"/>
</dbReference>
<dbReference type="OrthoDB" id="1933467at2"/>
<evidence type="ECO:0000313" key="4">
    <source>
        <dbReference type="EMBL" id="QMW91848.1"/>
    </source>
</evidence>
<evidence type="ECO:0000313" key="5">
    <source>
        <dbReference type="Proteomes" id="UP000238081"/>
    </source>
</evidence>
<organism evidence="3 5">
    <name type="scientific">Clostridium butyricum</name>
    <dbReference type="NCBI Taxonomy" id="1492"/>
    <lineage>
        <taxon>Bacteria</taxon>
        <taxon>Bacillati</taxon>
        <taxon>Bacillota</taxon>
        <taxon>Clostridia</taxon>
        <taxon>Eubacteriales</taxon>
        <taxon>Clostridiaceae</taxon>
        <taxon>Clostridium</taxon>
    </lineage>
</organism>
<dbReference type="EMBL" id="WOFV02000018">
    <property type="protein sequence ID" value="NAS17778.1"/>
    <property type="molecule type" value="Genomic_DNA"/>
</dbReference>
<reference evidence="1 6" key="3">
    <citation type="submission" date="2019-07" db="EMBL/GenBank/DDBJ databases">
        <title>Whole genome shotgun sequence of Clostridium butyricum NBRC 3858.</title>
        <authorList>
            <person name="Hosoyama A."/>
            <person name="Uohara A."/>
            <person name="Ohji S."/>
            <person name="Ichikawa N."/>
        </authorList>
    </citation>
    <scope>NUCLEOTIDE SEQUENCE [LARGE SCALE GENOMIC DNA]</scope>
    <source>
        <strain evidence="1 6">NBRC 3858</strain>
    </source>
</reference>
<dbReference type="EMBL" id="LRDH01000077">
    <property type="protein sequence ID" value="PPV16622.1"/>
    <property type="molecule type" value="Genomic_DNA"/>
</dbReference>
<dbReference type="Proteomes" id="UP000515243">
    <property type="component" value="Chromosome 1"/>
</dbReference>
<evidence type="ECO:0000313" key="3">
    <source>
        <dbReference type="EMBL" id="PPV16622.1"/>
    </source>
</evidence>
<evidence type="ECO:0000313" key="1">
    <source>
        <dbReference type="EMBL" id="GEQ19927.1"/>
    </source>
</evidence>
<reference evidence="4 8" key="2">
    <citation type="submission" date="2019-05" db="EMBL/GenBank/DDBJ databases">
        <authorList>
            <person name="Schori C."/>
            <person name="Ahrens C."/>
        </authorList>
    </citation>
    <scope>NUCLEOTIDE SEQUENCE [LARGE SCALE GENOMIC DNA]</scope>
    <source>
        <strain evidence="4 8">DSM 10702</strain>
    </source>
</reference>
<dbReference type="KEGG" id="cbut:ATN24_14205"/>
<accession>A0A0A6SCB8</accession>
<dbReference type="Proteomes" id="UP000321089">
    <property type="component" value="Unassembled WGS sequence"/>
</dbReference>
<dbReference type="AlphaFoldDB" id="A0A0A6SCB8"/>
<reference evidence="3 5" key="1">
    <citation type="submission" date="2016-01" db="EMBL/GenBank/DDBJ databases">
        <title>Characterization of the Clostridium difficile lineages that are prevalent in Hong Kong and China.</title>
        <authorList>
            <person name="Kwok J.S.-L."/>
            <person name="Lam W.-Y."/>
            <person name="Ip M."/>
            <person name="Chan T.-F."/>
            <person name="Hawkey P.M."/>
            <person name="Tsui S.K.-W."/>
        </authorList>
    </citation>
    <scope>NUCLEOTIDE SEQUENCE [LARGE SCALE GENOMIC DNA]</scope>
    <source>
        <strain evidence="3 5">300064</strain>
    </source>
</reference>
<evidence type="ECO:0000313" key="6">
    <source>
        <dbReference type="Proteomes" id="UP000321089"/>
    </source>
</evidence>
<evidence type="ECO:0000313" key="8">
    <source>
        <dbReference type="Proteomes" id="UP000515243"/>
    </source>
</evidence>
<reference evidence="2 7" key="4">
    <citation type="submission" date="2020-01" db="EMBL/GenBank/DDBJ databases">
        <title>Genome sequence of a 1,3-propanediol producer, Clostridium butyricum S3.</title>
        <authorList>
            <person name="Zhou J."/>
        </authorList>
    </citation>
    <scope>NUCLEOTIDE SEQUENCE [LARGE SCALE GENOMIC DNA]</scope>
    <source>
        <strain evidence="2 7">S3</strain>
    </source>
</reference>
<dbReference type="RefSeq" id="WP_024040557.1">
    <property type="nucleotide sequence ID" value="NZ_AP019716.1"/>
</dbReference>
<sequence>MAYDNQELFKYIEKRAKYNVENKKFFRNTDILRAAFGVSEDKAYEIIKDMMASGKIVPNTKESLIDEYMNMLGNGYMTLSEQYSLIGGDKLSLIKKEAERRKEKFNKGTICDMLQIVFNVDNKDLEDIIIKYLKTVESTDFSFKFTEESFYEFLEKDMNELDKQADRFRI</sequence>
<protein>
    <submittedName>
        <fullName evidence="3">Uncharacterized protein</fullName>
    </submittedName>
</protein>
<evidence type="ECO:0000313" key="2">
    <source>
        <dbReference type="EMBL" id="NAS17778.1"/>
    </source>
</evidence>
<dbReference type="Proteomes" id="UP000474042">
    <property type="component" value="Unassembled WGS sequence"/>
</dbReference>
<gene>
    <name evidence="3" type="ORF">AWN73_10170</name>
    <name evidence="1" type="ORF">CBU02nite_04330</name>
    <name evidence="4" type="ORF">FF104_12965</name>
    <name evidence="2" type="ORF">GND98_007795</name>
</gene>